<evidence type="ECO:0000259" key="2">
    <source>
        <dbReference type="Pfam" id="PF13229"/>
    </source>
</evidence>
<accession>A0A1C3EP70</accession>
<dbReference type="Pfam" id="PF13229">
    <property type="entry name" value="Beta_helix"/>
    <property type="match status" value="1"/>
</dbReference>
<dbReference type="Proteomes" id="UP000094828">
    <property type="component" value="Unassembled WGS sequence"/>
</dbReference>
<feature type="chain" id="PRO_5008673275" evidence="1">
    <location>
        <begin position="24"/>
        <end position="468"/>
    </location>
</feature>
<dbReference type="Gene3D" id="2.160.20.10">
    <property type="entry name" value="Single-stranded right-handed beta-helix, Pectin lyase-like"/>
    <property type="match status" value="1"/>
</dbReference>
<dbReference type="EMBL" id="LYDR01000039">
    <property type="protein sequence ID" value="ODA35043.1"/>
    <property type="molecule type" value="Genomic_DNA"/>
</dbReference>
<dbReference type="InterPro" id="IPR039448">
    <property type="entry name" value="Beta_helix"/>
</dbReference>
<dbReference type="SUPFAM" id="SSF51126">
    <property type="entry name" value="Pectin lyase-like"/>
    <property type="match status" value="1"/>
</dbReference>
<dbReference type="RefSeq" id="WP_068846618.1">
    <property type="nucleotide sequence ID" value="NZ_LYDR01000039.1"/>
</dbReference>
<evidence type="ECO:0000313" key="4">
    <source>
        <dbReference type="Proteomes" id="UP000094828"/>
    </source>
</evidence>
<name>A0A1C3EP70_9PLAN</name>
<sequence length="468" mass="52515">MSVVFLWSILISAITVFSPHASAKDYVVGPQAPLKELEEVPWESLEPGDKVLIHARLEPYRSKWVICRRGTTDQPIVVMGIANSSGQRPVIDGRDALTRSSLNFWSEGRGIIKIGGANRPADLIPAHITIANLEIRSARPPFQFKGREGLTPYPVNAASIFIEKGEDITISNCVLHDSGNGFFTSPQTRRILVEKCSIYGNGIEGSILEHNNYTSSEGITFQFNQFGPLREGCLGNNLKDRSAGLVVRYNWIEGGNRMLDLVDSHWKEPTSPEANYRETFVFGNILIKQNDQGNNQVVHYGGDSGRLDQYRMGMLYFYNNTVISERPATTVLFRLSSMQESVDCRNNIVWTTAPGRSLAIFDGNGTVNLYNNWLKKDWRKTHSTGQGEIHELGVLQTGDQPGWVDIARQDFRLQTNSQTLRTGSPLPEAAIKKHQLKFFYKPHREFESRPADRQHDFGALPILPVADK</sequence>
<proteinExistence type="predicted"/>
<organism evidence="3 4">
    <name type="scientific">Planctopirus hydrillae</name>
    <dbReference type="NCBI Taxonomy" id="1841610"/>
    <lineage>
        <taxon>Bacteria</taxon>
        <taxon>Pseudomonadati</taxon>
        <taxon>Planctomycetota</taxon>
        <taxon>Planctomycetia</taxon>
        <taxon>Planctomycetales</taxon>
        <taxon>Planctomycetaceae</taxon>
        <taxon>Planctopirus</taxon>
    </lineage>
</organism>
<protein>
    <submittedName>
        <fullName evidence="3">Polysaccharide-degrading enzyme</fullName>
    </submittedName>
</protein>
<evidence type="ECO:0000256" key="1">
    <source>
        <dbReference type="SAM" id="SignalP"/>
    </source>
</evidence>
<evidence type="ECO:0000313" key="3">
    <source>
        <dbReference type="EMBL" id="ODA35043.1"/>
    </source>
</evidence>
<reference evidence="3 4" key="1">
    <citation type="submission" date="2016-05" db="EMBL/GenBank/DDBJ databases">
        <title>Genomic and physiological characterization of Planctopirus sp. isolated from fresh water lake.</title>
        <authorList>
            <person name="Subhash Y."/>
            <person name="Ramana C."/>
        </authorList>
    </citation>
    <scope>NUCLEOTIDE SEQUENCE [LARGE SCALE GENOMIC DNA]</scope>
    <source>
        <strain evidence="3 4">JC280</strain>
    </source>
</reference>
<keyword evidence="4" id="KW-1185">Reference proteome</keyword>
<dbReference type="OrthoDB" id="8878147at2"/>
<feature type="domain" description="Right handed beta helix" evidence="2">
    <location>
        <begin position="155"/>
        <end position="255"/>
    </location>
</feature>
<dbReference type="InterPro" id="IPR011050">
    <property type="entry name" value="Pectin_lyase_fold/virulence"/>
</dbReference>
<dbReference type="STRING" id="1841610.A6X21_04655"/>
<dbReference type="AlphaFoldDB" id="A0A1C3EP70"/>
<feature type="signal peptide" evidence="1">
    <location>
        <begin position="1"/>
        <end position="23"/>
    </location>
</feature>
<dbReference type="InterPro" id="IPR012334">
    <property type="entry name" value="Pectin_lyas_fold"/>
</dbReference>
<comment type="caution">
    <text evidence="3">The sequence shown here is derived from an EMBL/GenBank/DDBJ whole genome shotgun (WGS) entry which is preliminary data.</text>
</comment>
<keyword evidence="1" id="KW-0732">Signal</keyword>
<gene>
    <name evidence="3" type="ORF">A6X21_04655</name>
</gene>